<gene>
    <name evidence="1" type="ORF">AUJ95_02435</name>
</gene>
<reference evidence="1 2" key="1">
    <citation type="journal article" date="2016" name="Environ. Microbiol.">
        <title>Genomic resolution of a cold subsurface aquifer community provides metabolic insights for novel microbes adapted to high CO concentrations.</title>
        <authorList>
            <person name="Probst A.J."/>
            <person name="Castelle C.J."/>
            <person name="Singh A."/>
            <person name="Brown C.T."/>
            <person name="Anantharaman K."/>
            <person name="Sharon I."/>
            <person name="Hug L.A."/>
            <person name="Burstein D."/>
            <person name="Emerson J.B."/>
            <person name="Thomas B.C."/>
            <person name="Banfield J.F."/>
        </authorList>
    </citation>
    <scope>NUCLEOTIDE SEQUENCE [LARGE SCALE GENOMIC DNA]</scope>
    <source>
        <strain evidence="1">CG2_30_40_21</strain>
    </source>
</reference>
<name>A0A1J5E0M6_9BACT</name>
<comment type="caution">
    <text evidence="1">The sequence shown here is derived from an EMBL/GenBank/DDBJ whole genome shotgun (WGS) entry which is preliminary data.</text>
</comment>
<dbReference type="Proteomes" id="UP000183085">
    <property type="component" value="Unassembled WGS sequence"/>
</dbReference>
<organism evidence="1 2">
    <name type="scientific">Candidatus Desantisbacteria bacterium CG2_30_40_21</name>
    <dbReference type="NCBI Taxonomy" id="1817895"/>
    <lineage>
        <taxon>Bacteria</taxon>
        <taxon>Candidatus Desantisiibacteriota</taxon>
    </lineage>
</organism>
<dbReference type="STRING" id="1817895.AUJ95_02435"/>
<dbReference type="InterPro" id="IPR013409">
    <property type="entry name" value="CRISPR-assoc_prot_Crn3/Csx3"/>
</dbReference>
<evidence type="ECO:0000313" key="1">
    <source>
        <dbReference type="EMBL" id="OIP41964.1"/>
    </source>
</evidence>
<protein>
    <recommendedName>
        <fullName evidence="3">CRISPR-associated protein</fullName>
    </recommendedName>
</protein>
<accession>A0A1J5E0M6</accession>
<dbReference type="EMBL" id="MNYI01000065">
    <property type="protein sequence ID" value="OIP41964.1"/>
    <property type="molecule type" value="Genomic_DNA"/>
</dbReference>
<sequence>MITINLNTFFQNTAKLVDLDSYIQKAKELAGEGNDIVLTGAAPVWLYLKIAHALHGKARKLIYRSPVTADVVIFDHSPD</sequence>
<dbReference type="AlphaFoldDB" id="A0A1J5E0M6"/>
<evidence type="ECO:0000313" key="2">
    <source>
        <dbReference type="Proteomes" id="UP000183085"/>
    </source>
</evidence>
<evidence type="ECO:0008006" key="3">
    <source>
        <dbReference type="Google" id="ProtNLM"/>
    </source>
</evidence>
<dbReference type="Pfam" id="PF09620">
    <property type="entry name" value="Cas_csx3"/>
    <property type="match status" value="1"/>
</dbReference>
<proteinExistence type="predicted"/>